<keyword evidence="3" id="KW-0753">Steroid metabolism</keyword>
<reference evidence="4 5" key="1">
    <citation type="journal article" date="2001" name="J. Bacteriol.">
        <title>Genome sequence and comparative analysis of the solvent-producing bacterium Clostridium acetobutylicum.</title>
        <authorList>
            <person name="Nolling J."/>
            <person name="Breton G."/>
            <person name="Omelchenko M.V."/>
            <person name="Makarova K.S."/>
            <person name="Zeng Q."/>
            <person name="Gibson R."/>
            <person name="Lee H.M."/>
            <person name="Dubois J."/>
            <person name="Qiu D."/>
            <person name="Hitti J."/>
            <person name="Wolf Y.I."/>
            <person name="Tatusov R.L."/>
            <person name="Sabathe F."/>
            <person name="Doucette-Stamm L."/>
            <person name="Soucaille P."/>
            <person name="Daly M.J."/>
            <person name="Bennett G.N."/>
            <person name="Koonin E.V."/>
            <person name="Smith D.R."/>
        </authorList>
    </citation>
    <scope>NUCLEOTIDE SEQUENCE [LARGE SCALE GENOMIC DNA]</scope>
    <source>
        <strain evidence="5">ATCC 824 / DSM 792 / JCM 1419 / LMG 5710 / VKM B-1787</strain>
    </source>
</reference>
<dbReference type="PIR" id="B97223">
    <property type="entry name" value="B97223"/>
</dbReference>
<sequence>MFEDLVGKVALITGSSRGIGKSIAEEMAKMGIEVVINYRNDEKGALDTLKSIKNSGGIAEVYKCDITSYSEVKNMFEFIISKFGKIDLLVNNAGISKIGLFIDMKENDYNEIMDNDFRGVFNCTSLAVKYMLERKSGSIINISSIWGNVGASCEVLYSAAKGAVNSFTKALGKELAPSGIRVNAISPGVIDTEMNGSFSNDEKNDLENEIPMCRFGKTSEIAKIAIFLASEEASYITAQVITADGGML</sequence>
<dbReference type="GO" id="GO:0016491">
    <property type="term" value="F:oxidoreductase activity"/>
    <property type="evidence" value="ECO:0007669"/>
    <property type="project" value="UniProtKB-KW"/>
</dbReference>
<dbReference type="PANTHER" id="PTHR42879:SF2">
    <property type="entry name" value="3-OXOACYL-[ACYL-CARRIER-PROTEIN] REDUCTASE FABG"/>
    <property type="match status" value="1"/>
</dbReference>
<dbReference type="GO" id="GO:0008202">
    <property type="term" value="P:steroid metabolic process"/>
    <property type="evidence" value="ECO:0007669"/>
    <property type="project" value="UniProtKB-KW"/>
</dbReference>
<dbReference type="GO" id="GO:0032787">
    <property type="term" value="P:monocarboxylic acid metabolic process"/>
    <property type="evidence" value="ECO:0007669"/>
    <property type="project" value="UniProtKB-ARBA"/>
</dbReference>
<dbReference type="InterPro" id="IPR036291">
    <property type="entry name" value="NAD(P)-bd_dom_sf"/>
</dbReference>
<dbReference type="eggNOG" id="COG1028">
    <property type="taxonomic scope" value="Bacteria"/>
</dbReference>
<dbReference type="AlphaFoldDB" id="Q97FV0"/>
<dbReference type="Gene3D" id="3.40.50.720">
    <property type="entry name" value="NAD(P)-binding Rossmann-like Domain"/>
    <property type="match status" value="1"/>
</dbReference>
<evidence type="ECO:0000313" key="4">
    <source>
        <dbReference type="EMBL" id="AAK80573.1"/>
    </source>
</evidence>
<proteinExistence type="inferred from homology"/>
<dbReference type="STRING" id="272562.CA_C2626"/>
<dbReference type="GeneID" id="44999094"/>
<dbReference type="NCBIfam" id="NF005559">
    <property type="entry name" value="PRK07231.1"/>
    <property type="match status" value="1"/>
</dbReference>
<gene>
    <name evidence="4" type="primary">fabG</name>
    <name evidence="4" type="ordered locus">CA_C2626</name>
</gene>
<dbReference type="InterPro" id="IPR050259">
    <property type="entry name" value="SDR"/>
</dbReference>
<dbReference type="PRINTS" id="PR00081">
    <property type="entry name" value="GDHRDH"/>
</dbReference>
<dbReference type="PRINTS" id="PR00080">
    <property type="entry name" value="SDRFAMILY"/>
</dbReference>
<dbReference type="PROSITE" id="PS00061">
    <property type="entry name" value="ADH_SHORT"/>
    <property type="match status" value="1"/>
</dbReference>
<dbReference type="SUPFAM" id="SSF51735">
    <property type="entry name" value="NAD(P)-binding Rossmann-fold domains"/>
    <property type="match status" value="1"/>
</dbReference>
<dbReference type="NCBIfam" id="NF047420">
    <property type="entry name" value="EF_P_mod_YmfI"/>
    <property type="match status" value="1"/>
</dbReference>
<dbReference type="NCBIfam" id="NF009466">
    <property type="entry name" value="PRK12826.1-2"/>
    <property type="match status" value="1"/>
</dbReference>
<dbReference type="PANTHER" id="PTHR42879">
    <property type="entry name" value="3-OXOACYL-(ACYL-CARRIER-PROTEIN) REDUCTASE"/>
    <property type="match status" value="1"/>
</dbReference>
<keyword evidence="2" id="KW-0560">Oxidoreductase</keyword>
<keyword evidence="3" id="KW-0443">Lipid metabolism</keyword>
<dbReference type="PATRIC" id="fig|272562.8.peg.2815"/>
<dbReference type="OrthoDB" id="9803333at2"/>
<organism evidence="4 5">
    <name type="scientific">Clostridium acetobutylicum (strain ATCC 824 / DSM 792 / JCM 1419 / IAM 19013 / LMG 5710 / NBRC 13948 / NRRL B-527 / VKM B-1787 / 2291 / W)</name>
    <dbReference type="NCBI Taxonomy" id="272562"/>
    <lineage>
        <taxon>Bacteria</taxon>
        <taxon>Bacillati</taxon>
        <taxon>Bacillota</taxon>
        <taxon>Clostridia</taxon>
        <taxon>Eubacteriales</taxon>
        <taxon>Clostridiaceae</taxon>
        <taxon>Clostridium</taxon>
    </lineage>
</organism>
<comment type="similarity">
    <text evidence="1">Belongs to the short-chain dehydrogenases/reductases (SDR) family.</text>
</comment>
<dbReference type="Pfam" id="PF13561">
    <property type="entry name" value="adh_short_C2"/>
    <property type="match status" value="1"/>
</dbReference>
<dbReference type="RefSeq" id="WP_010965914.1">
    <property type="nucleotide sequence ID" value="NC_003030.1"/>
</dbReference>
<evidence type="ECO:0000313" key="5">
    <source>
        <dbReference type="Proteomes" id="UP000000814"/>
    </source>
</evidence>
<dbReference type="Proteomes" id="UP000000814">
    <property type="component" value="Chromosome"/>
</dbReference>
<keyword evidence="5" id="KW-1185">Reference proteome</keyword>
<name>Q97FV0_CLOAB</name>
<dbReference type="FunFam" id="3.40.50.720:FF:000173">
    <property type="entry name" value="3-oxoacyl-[acyl-carrier protein] reductase"/>
    <property type="match status" value="1"/>
</dbReference>
<protein>
    <submittedName>
        <fullName evidence="4">Possible 3-ketoacyl-acyl carrier protein reductase</fullName>
    </submittedName>
</protein>
<evidence type="ECO:0000256" key="3">
    <source>
        <dbReference type="ARBA" id="ARBA00023221"/>
    </source>
</evidence>
<evidence type="ECO:0000256" key="2">
    <source>
        <dbReference type="ARBA" id="ARBA00023002"/>
    </source>
</evidence>
<accession>Q97FV0</accession>
<dbReference type="InterPro" id="IPR002347">
    <property type="entry name" value="SDR_fam"/>
</dbReference>
<dbReference type="EMBL" id="AE001437">
    <property type="protein sequence ID" value="AAK80573.1"/>
    <property type="molecule type" value="Genomic_DNA"/>
</dbReference>
<evidence type="ECO:0000256" key="1">
    <source>
        <dbReference type="ARBA" id="ARBA00006484"/>
    </source>
</evidence>
<dbReference type="KEGG" id="cac:CA_C2626"/>
<dbReference type="InterPro" id="IPR020904">
    <property type="entry name" value="Sc_DH/Rdtase_CS"/>
</dbReference>
<dbReference type="HOGENOM" id="CLU_010194_1_3_9"/>